<gene>
    <name evidence="1" type="ORF">METZ01_LOCUS2954</name>
</gene>
<evidence type="ECO:0000313" key="1">
    <source>
        <dbReference type="EMBL" id="SUZ50100.1"/>
    </source>
</evidence>
<organism evidence="1">
    <name type="scientific">marine metagenome</name>
    <dbReference type="NCBI Taxonomy" id="408172"/>
    <lineage>
        <taxon>unclassified sequences</taxon>
        <taxon>metagenomes</taxon>
        <taxon>ecological metagenomes</taxon>
    </lineage>
</organism>
<dbReference type="AlphaFoldDB" id="A0A381N644"/>
<name>A0A381N644_9ZZZZ</name>
<sequence>MPNSDTLRQKILVLYLSSSSLEAGVVAWSLYDGTGEYLHMPGDTEESPYQTGIEALKDGWRLIQASPLIQHSEGDEFKTGYFKYEFFFEKIISKEHD</sequence>
<proteinExistence type="predicted"/>
<protein>
    <submittedName>
        <fullName evidence="1">Uncharacterized protein</fullName>
    </submittedName>
</protein>
<dbReference type="EMBL" id="UINC01000153">
    <property type="protein sequence ID" value="SUZ50100.1"/>
    <property type="molecule type" value="Genomic_DNA"/>
</dbReference>
<reference evidence="1" key="1">
    <citation type="submission" date="2018-05" db="EMBL/GenBank/DDBJ databases">
        <authorList>
            <person name="Lanie J.A."/>
            <person name="Ng W.-L."/>
            <person name="Kazmierczak K.M."/>
            <person name="Andrzejewski T.M."/>
            <person name="Davidsen T.M."/>
            <person name="Wayne K.J."/>
            <person name="Tettelin H."/>
            <person name="Glass J.I."/>
            <person name="Rusch D."/>
            <person name="Podicherti R."/>
            <person name="Tsui H.-C.T."/>
            <person name="Winkler M.E."/>
        </authorList>
    </citation>
    <scope>NUCLEOTIDE SEQUENCE</scope>
</reference>
<accession>A0A381N644</accession>